<comment type="caution">
    <text evidence="5">The sequence shown here is derived from an EMBL/GenBank/DDBJ whole genome shotgun (WGS) entry which is preliminary data.</text>
</comment>
<dbReference type="EMBL" id="MPJW01000115">
    <property type="protein sequence ID" value="OLU40165.1"/>
    <property type="molecule type" value="Genomic_DNA"/>
</dbReference>
<dbReference type="Pfam" id="PF02661">
    <property type="entry name" value="Fic"/>
    <property type="match status" value="1"/>
</dbReference>
<evidence type="ECO:0000256" key="3">
    <source>
        <dbReference type="PIRSR" id="PIRSR640198-3"/>
    </source>
</evidence>
<evidence type="ECO:0000259" key="4">
    <source>
        <dbReference type="PROSITE" id="PS51459"/>
    </source>
</evidence>
<accession>A0A1U7NGG0</accession>
<dbReference type="AlphaFoldDB" id="A0A1U7NGG0"/>
<dbReference type="OrthoDB" id="9813719at2"/>
<dbReference type="CDD" id="cd00090">
    <property type="entry name" value="HTH_ARSR"/>
    <property type="match status" value="1"/>
</dbReference>
<feature type="site" description="Important for autoinhibition of adenylyltransferase activity" evidence="3">
    <location>
        <position position="58"/>
    </location>
</feature>
<dbReference type="SUPFAM" id="SSF46785">
    <property type="entry name" value="Winged helix' DNA-binding domain"/>
    <property type="match status" value="1"/>
</dbReference>
<dbReference type="InterPro" id="IPR003812">
    <property type="entry name" value="Fido"/>
</dbReference>
<evidence type="ECO:0000313" key="6">
    <source>
        <dbReference type="Proteomes" id="UP000186341"/>
    </source>
</evidence>
<evidence type="ECO:0000256" key="1">
    <source>
        <dbReference type="PIRSR" id="PIRSR640198-1"/>
    </source>
</evidence>
<reference evidence="5 6" key="1">
    <citation type="submission" date="2016-11" db="EMBL/GenBank/DDBJ databases">
        <title>Description of two novel members of the family Erysipelotrichaceae: Ileibacterium lipovorans gen. nov., sp. nov. and Dubosiella newyorkensis, gen. nov., sp. nov.</title>
        <authorList>
            <person name="Cox L.M."/>
            <person name="Sohn J."/>
            <person name="Tyrrell K.L."/>
            <person name="Citron D.M."/>
            <person name="Lawson P.A."/>
            <person name="Patel N.B."/>
            <person name="Iizumi T."/>
            <person name="Perez-Perez G.I."/>
            <person name="Goldstein E.J."/>
            <person name="Blaser M.J."/>
        </authorList>
    </citation>
    <scope>NUCLEOTIDE SEQUENCE [LARGE SCALE GENOMIC DNA]</scope>
    <source>
        <strain evidence="5 6">NYU-BL-A3</strain>
    </source>
</reference>
<evidence type="ECO:0000256" key="2">
    <source>
        <dbReference type="PIRSR" id="PIRSR640198-2"/>
    </source>
</evidence>
<proteinExistence type="predicted"/>
<dbReference type="PANTHER" id="PTHR13504:SF38">
    <property type="entry name" value="FIDO DOMAIN-CONTAINING PROTEIN"/>
    <property type="match status" value="1"/>
</dbReference>
<dbReference type="Gene3D" id="1.10.10.10">
    <property type="entry name" value="Winged helix-like DNA-binding domain superfamily/Winged helix DNA-binding domain"/>
    <property type="match status" value="1"/>
</dbReference>
<dbReference type="SUPFAM" id="SSF140931">
    <property type="entry name" value="Fic-like"/>
    <property type="match status" value="1"/>
</dbReference>
<dbReference type="PANTHER" id="PTHR13504">
    <property type="entry name" value="FIDO DOMAIN-CONTAINING PROTEIN DDB_G0283145"/>
    <property type="match status" value="1"/>
</dbReference>
<keyword evidence="6" id="KW-1185">Reference proteome</keyword>
<evidence type="ECO:0000313" key="5">
    <source>
        <dbReference type="EMBL" id="OLU40165.1"/>
    </source>
</evidence>
<dbReference type="InterPro" id="IPR011991">
    <property type="entry name" value="ArsR-like_HTH"/>
</dbReference>
<dbReference type="PROSITE" id="PS51459">
    <property type="entry name" value="FIDO"/>
    <property type="match status" value="1"/>
</dbReference>
<organism evidence="5 6">
    <name type="scientific">Ileibacterium valens</name>
    <dbReference type="NCBI Taxonomy" id="1862668"/>
    <lineage>
        <taxon>Bacteria</taxon>
        <taxon>Bacillati</taxon>
        <taxon>Bacillota</taxon>
        <taxon>Erysipelotrichia</taxon>
        <taxon>Erysipelotrichales</taxon>
        <taxon>Erysipelotrichaceae</taxon>
        <taxon>Ileibacterium</taxon>
    </lineage>
</organism>
<keyword evidence="2" id="KW-0547">Nucleotide-binding</keyword>
<dbReference type="Gene3D" id="1.10.3290.10">
    <property type="entry name" value="Fido-like domain"/>
    <property type="match status" value="1"/>
</dbReference>
<dbReference type="InterPro" id="IPR036597">
    <property type="entry name" value="Fido-like_dom_sf"/>
</dbReference>
<protein>
    <recommendedName>
        <fullName evidence="4">Fido domain-containing protein</fullName>
    </recommendedName>
</protein>
<dbReference type="InterPro" id="IPR040198">
    <property type="entry name" value="Fido_containing"/>
</dbReference>
<dbReference type="InterPro" id="IPR036388">
    <property type="entry name" value="WH-like_DNA-bd_sf"/>
</dbReference>
<keyword evidence="2" id="KW-0067">ATP-binding</keyword>
<feature type="binding site" evidence="2">
    <location>
        <begin position="222"/>
        <end position="223"/>
    </location>
    <ligand>
        <name>ATP</name>
        <dbReference type="ChEBI" id="CHEBI:30616"/>
    </ligand>
</feature>
<gene>
    <name evidence="5" type="ORF">BO222_05490</name>
</gene>
<name>A0A1U7NGG0_9FIRM</name>
<feature type="active site" evidence="1">
    <location>
        <position position="181"/>
    </location>
</feature>
<dbReference type="Proteomes" id="UP000186341">
    <property type="component" value="Unassembled WGS sequence"/>
</dbReference>
<sequence>MYTDKYTPPYEITDIISNQLVEIGELVGIYHGGLKSASIPHLRKDNKIQTVFSSLAIENNQLSEEQVSALLEGKRVLGKQKDILEVQNAFRVYDMLSDLDPYSEQDFLKAHEVLTENLVFQAGNYRKGEVGVFQGDAVIHMGSPADLVPHLMNQLFTWLKTSRAHPLIKSCVFHYEMVFIHPFEDGNGRIARLWQSNILRLWNPVFEFLPVETLVYENQEDYYKAIQISDHEGNSTAFIEFMLNMISKALKEASVKNFNDVNIDVNPDVNKQDLAERILNLIEQSPKIRIKDIHKQLGISASTVDRRIAELKKAGILIRKGNKRSGEWIVIKHTSQK</sequence>
<dbReference type="GO" id="GO:0005524">
    <property type="term" value="F:ATP binding"/>
    <property type="evidence" value="ECO:0007669"/>
    <property type="project" value="UniProtKB-KW"/>
</dbReference>
<feature type="binding site" evidence="2">
    <location>
        <begin position="185"/>
        <end position="192"/>
    </location>
    <ligand>
        <name>ATP</name>
        <dbReference type="ChEBI" id="CHEBI:30616"/>
    </ligand>
</feature>
<dbReference type="RefSeq" id="WP_075819116.1">
    <property type="nucleotide sequence ID" value="NZ_CAPNHH010000198.1"/>
</dbReference>
<dbReference type="InterPro" id="IPR036390">
    <property type="entry name" value="WH_DNA-bd_sf"/>
</dbReference>
<dbReference type="GeneID" id="82202665"/>
<dbReference type="Pfam" id="PF13412">
    <property type="entry name" value="HTH_24"/>
    <property type="match status" value="1"/>
</dbReference>
<feature type="domain" description="Fido" evidence="4">
    <location>
        <begin position="102"/>
        <end position="244"/>
    </location>
</feature>